<accession>A0A250XGE4</accession>
<evidence type="ECO:0008006" key="4">
    <source>
        <dbReference type="Google" id="ProtNLM"/>
    </source>
</evidence>
<feature type="region of interest" description="Disordered" evidence="1">
    <location>
        <begin position="1"/>
        <end position="26"/>
    </location>
</feature>
<protein>
    <recommendedName>
        <fullName evidence="4">Proteasome assembly chaperone 1</fullName>
    </recommendedName>
</protein>
<proteinExistence type="predicted"/>
<sequence length="288" mass="31067">MNFSELEDVYSSRTAQQDDEEQATSHAASNLECPIILWNMRVRERFYPEGLKPELLVLATSRASCALINAAYSNKQVLGTCILPEVSLSGHHVQPSLKDQSCVLYACGQSGEMLLICSQYSVKPERSVSFIKALLHEMHPKQVLILGGVPSDQLWAGDVDPSQEAALFLLSTEASKQVHVSKGQGPPVPPIPYLPSGSIVTGLAAACLSYCQARSMYADLVVAVDMVPGLAHLSVRPLADAACKIMSAVNMPPEFFQTLQQPGIFKRAAMDVERAYGSSLDGVGAVFV</sequence>
<dbReference type="Proteomes" id="UP000232323">
    <property type="component" value="Unassembled WGS sequence"/>
</dbReference>
<reference evidence="2 3" key="1">
    <citation type="submission" date="2017-08" db="EMBL/GenBank/DDBJ databases">
        <title>Acidophilic green algal genome provides insights into adaptation to an acidic environment.</title>
        <authorList>
            <person name="Hirooka S."/>
            <person name="Hirose Y."/>
            <person name="Kanesaki Y."/>
            <person name="Higuchi S."/>
            <person name="Fujiwara T."/>
            <person name="Onuma R."/>
            <person name="Era A."/>
            <person name="Ohbayashi R."/>
            <person name="Uzuka A."/>
            <person name="Nozaki H."/>
            <person name="Yoshikawa H."/>
            <person name="Miyagishima S.Y."/>
        </authorList>
    </citation>
    <scope>NUCLEOTIDE SEQUENCE [LARGE SCALE GENOMIC DNA]</scope>
    <source>
        <strain evidence="2 3">NIES-2499</strain>
    </source>
</reference>
<keyword evidence="3" id="KW-1185">Reference proteome</keyword>
<organism evidence="2 3">
    <name type="scientific">Chlamydomonas eustigma</name>
    <dbReference type="NCBI Taxonomy" id="1157962"/>
    <lineage>
        <taxon>Eukaryota</taxon>
        <taxon>Viridiplantae</taxon>
        <taxon>Chlorophyta</taxon>
        <taxon>core chlorophytes</taxon>
        <taxon>Chlorophyceae</taxon>
        <taxon>CS clade</taxon>
        <taxon>Chlamydomonadales</taxon>
        <taxon>Chlamydomonadaceae</taxon>
        <taxon>Chlamydomonas</taxon>
    </lineage>
</organism>
<dbReference type="PANTHER" id="PTHR37227:SF2">
    <property type="entry name" value="OS01G0219000 PROTEIN"/>
    <property type="match status" value="1"/>
</dbReference>
<evidence type="ECO:0000313" key="2">
    <source>
        <dbReference type="EMBL" id="GAX82148.1"/>
    </source>
</evidence>
<dbReference type="PANTHER" id="PTHR37227">
    <property type="entry name" value="OS01G0219000 PROTEIN"/>
    <property type="match status" value="1"/>
</dbReference>
<comment type="caution">
    <text evidence="2">The sequence shown here is derived from an EMBL/GenBank/DDBJ whole genome shotgun (WGS) entry which is preliminary data.</text>
</comment>
<evidence type="ECO:0000313" key="3">
    <source>
        <dbReference type="Proteomes" id="UP000232323"/>
    </source>
</evidence>
<name>A0A250XGE4_9CHLO</name>
<dbReference type="EMBL" id="BEGY01000076">
    <property type="protein sequence ID" value="GAX82148.1"/>
    <property type="molecule type" value="Genomic_DNA"/>
</dbReference>
<gene>
    <name evidence="2" type="ORF">CEUSTIGMA_g9576.t1</name>
</gene>
<dbReference type="OrthoDB" id="17536at2759"/>
<evidence type="ECO:0000256" key="1">
    <source>
        <dbReference type="SAM" id="MobiDB-lite"/>
    </source>
</evidence>
<dbReference type="AlphaFoldDB" id="A0A250XGE4"/>